<protein>
    <recommendedName>
        <fullName evidence="3">Exo-alpha-sialidase</fullName>
    </recommendedName>
</protein>
<gene>
    <name evidence="1" type="ORF">STSU_016880</name>
</gene>
<keyword evidence="2" id="KW-1185">Reference proteome</keyword>
<accession>A0A7G3UI55</accession>
<organism evidence="1 2">
    <name type="scientific">Streptomyces tsukubensis (strain DSM 42081 / NBRC 108919 / NRRL 18488 / 9993)</name>
    <dbReference type="NCBI Taxonomy" id="1114943"/>
    <lineage>
        <taxon>Bacteria</taxon>
        <taxon>Bacillati</taxon>
        <taxon>Actinomycetota</taxon>
        <taxon>Actinomycetes</taxon>
        <taxon>Kitasatosporales</taxon>
        <taxon>Streptomycetaceae</taxon>
        <taxon>Streptomyces</taxon>
    </lineage>
</organism>
<reference evidence="1 2" key="1">
    <citation type="journal article" date="2012" name="J. Bacteriol.">
        <title>Draft genome of Streptomyces tsukubaensis NRRL 18488, the producer of the clinically important immunosuppressant tacrolimus (FK506).</title>
        <authorList>
            <person name="Barreiro C."/>
            <person name="Prieto C."/>
            <person name="Sola-Landa A."/>
            <person name="Solera E."/>
            <person name="Martinez-Castro M."/>
            <person name="Perez-Redondo R."/>
            <person name="Garcia-Estrada C."/>
            <person name="Aparicio J.F."/>
            <person name="Fernandez-Martinez L.T."/>
            <person name="Santos-Aberturas J."/>
            <person name="Salehi-Najafabadi Z."/>
            <person name="Rodriguez-Garcia A."/>
            <person name="Tauch A."/>
            <person name="Martin J.F."/>
        </authorList>
    </citation>
    <scope>NUCLEOTIDE SEQUENCE [LARGE SCALE GENOMIC DNA]</scope>
    <source>
        <strain evidence="2">DSM 42081 / NBRC 108919 / NRRL 18488 / 9993</strain>
    </source>
</reference>
<proteinExistence type="predicted"/>
<dbReference type="EMBL" id="CP029159">
    <property type="protein sequence ID" value="QKM68602.1"/>
    <property type="molecule type" value="Genomic_DNA"/>
</dbReference>
<sequence>MTITDDGRLSGRCPPDGGQRVLMTLRVSRDSGRTWGPHTVVHADAARDLPPEPLRFPPCRCPRCRHSPEDDHGQ</sequence>
<name>A0A7G3UI55_STRT9</name>
<evidence type="ECO:0008006" key="3">
    <source>
        <dbReference type="Google" id="ProtNLM"/>
    </source>
</evidence>
<evidence type="ECO:0000313" key="1">
    <source>
        <dbReference type="EMBL" id="QKM68602.1"/>
    </source>
</evidence>
<dbReference type="Proteomes" id="UP000005940">
    <property type="component" value="Chromosome"/>
</dbReference>
<evidence type="ECO:0000313" key="2">
    <source>
        <dbReference type="Proteomes" id="UP000005940"/>
    </source>
</evidence>
<dbReference type="AlphaFoldDB" id="A0A7G3UI55"/>